<proteinExistence type="predicted"/>
<dbReference type="AlphaFoldDB" id="Q2HC09"/>
<dbReference type="HOGENOM" id="CLU_1731465_0_0_1"/>
<dbReference type="PANTHER" id="PTHR46865:SF7">
    <property type="entry name" value="MONOOXYGENASE, PUTATIVE (AFU_ORTHOLOGUE AFUA_8G07040)-RELATED"/>
    <property type="match status" value="1"/>
</dbReference>
<name>Q2HC09_CHAGB</name>
<dbReference type="InterPro" id="IPR036188">
    <property type="entry name" value="FAD/NAD-bd_sf"/>
</dbReference>
<sequence>MFIPRCAWASVLATAQGLDSPEANDFYSHQFAQIKLDNWSKGRIAVLGDSTSCPAPLTGQGTSLALCGAYVLAGEIARACSKAAEKEDPTPWDSIPAALKAYETTLRPLVHSIQGDSVKGTVNLMCPGSGWFIDLLQLACSLYTKLRLDWLVSRLGSDNCWKVDQEV</sequence>
<accession>Q2HC09</accession>
<protein>
    <recommendedName>
        <fullName evidence="3">FAD-binding domain-containing protein</fullName>
    </recommendedName>
</protein>
<dbReference type="EMBL" id="CH408030">
    <property type="protein sequence ID" value="EAQ90310.1"/>
    <property type="molecule type" value="Genomic_DNA"/>
</dbReference>
<dbReference type="STRING" id="306901.Q2HC09"/>
<keyword evidence="2" id="KW-1185">Reference proteome</keyword>
<evidence type="ECO:0000313" key="2">
    <source>
        <dbReference type="Proteomes" id="UP000001056"/>
    </source>
</evidence>
<dbReference type="OrthoDB" id="655030at2759"/>
<dbReference type="VEuPathDB" id="FungiDB:CHGG_02245"/>
<evidence type="ECO:0008006" key="3">
    <source>
        <dbReference type="Google" id="ProtNLM"/>
    </source>
</evidence>
<dbReference type="PANTHER" id="PTHR46865">
    <property type="entry name" value="OXIDOREDUCTASE-RELATED"/>
    <property type="match status" value="1"/>
</dbReference>
<gene>
    <name evidence="1" type="ORF">CHGG_02245</name>
</gene>
<dbReference type="InParanoid" id="Q2HC09"/>
<dbReference type="Proteomes" id="UP000001056">
    <property type="component" value="Unassembled WGS sequence"/>
</dbReference>
<dbReference type="GeneID" id="4388914"/>
<dbReference type="Gene3D" id="3.50.50.60">
    <property type="entry name" value="FAD/NAD(P)-binding domain"/>
    <property type="match status" value="1"/>
</dbReference>
<dbReference type="eggNOG" id="ENOG502QTX9">
    <property type="taxonomic scope" value="Eukaryota"/>
</dbReference>
<dbReference type="SUPFAM" id="SSF51905">
    <property type="entry name" value="FAD/NAD(P)-binding domain"/>
    <property type="match status" value="1"/>
</dbReference>
<organism evidence="1 2">
    <name type="scientific">Chaetomium globosum (strain ATCC 6205 / CBS 148.51 / DSM 1962 / NBRC 6347 / NRRL 1970)</name>
    <name type="common">Soil fungus</name>
    <dbReference type="NCBI Taxonomy" id="306901"/>
    <lineage>
        <taxon>Eukaryota</taxon>
        <taxon>Fungi</taxon>
        <taxon>Dikarya</taxon>
        <taxon>Ascomycota</taxon>
        <taxon>Pezizomycotina</taxon>
        <taxon>Sordariomycetes</taxon>
        <taxon>Sordariomycetidae</taxon>
        <taxon>Sordariales</taxon>
        <taxon>Chaetomiaceae</taxon>
        <taxon>Chaetomium</taxon>
    </lineage>
</organism>
<dbReference type="RefSeq" id="XP_001228761.1">
    <property type="nucleotide sequence ID" value="XM_001228760.1"/>
</dbReference>
<evidence type="ECO:0000313" key="1">
    <source>
        <dbReference type="EMBL" id="EAQ90310.1"/>
    </source>
</evidence>
<dbReference type="InterPro" id="IPR051704">
    <property type="entry name" value="FAD_aromatic-hydroxylase"/>
</dbReference>
<reference evidence="2" key="1">
    <citation type="journal article" date="2015" name="Genome Announc.">
        <title>Draft genome sequence of the cellulolytic fungus Chaetomium globosum.</title>
        <authorList>
            <person name="Cuomo C.A."/>
            <person name="Untereiner W.A."/>
            <person name="Ma L.-J."/>
            <person name="Grabherr M."/>
            <person name="Birren B.W."/>
        </authorList>
    </citation>
    <scope>NUCLEOTIDE SEQUENCE [LARGE SCALE GENOMIC DNA]</scope>
    <source>
        <strain evidence="2">ATCC 6205 / CBS 148.51 / DSM 1962 / NBRC 6347 / NRRL 1970</strain>
    </source>
</reference>